<feature type="region of interest" description="Disordered" evidence="3">
    <location>
        <begin position="92"/>
        <end position="132"/>
    </location>
</feature>
<dbReference type="SMART" id="SM00175">
    <property type="entry name" value="RAB"/>
    <property type="match status" value="1"/>
</dbReference>
<accession>A0A8C3GHE0</accession>
<dbReference type="CDD" id="cd00154">
    <property type="entry name" value="Rab"/>
    <property type="match status" value="1"/>
</dbReference>
<dbReference type="PANTHER" id="PTHR47977">
    <property type="entry name" value="RAS-RELATED PROTEIN RAB"/>
    <property type="match status" value="1"/>
</dbReference>
<evidence type="ECO:0000256" key="3">
    <source>
        <dbReference type="SAM" id="MobiDB-lite"/>
    </source>
</evidence>
<reference evidence="4" key="1">
    <citation type="submission" date="2018-09" db="EMBL/GenBank/DDBJ databases">
        <title>Common duck and Muscovy duck high density SNP chip.</title>
        <authorList>
            <person name="Vignal A."/>
            <person name="Thebault N."/>
            <person name="Warren W.C."/>
        </authorList>
    </citation>
    <scope>NUCLEOTIDE SEQUENCE [LARGE SCALE GENOMIC DNA]</scope>
</reference>
<keyword evidence="1" id="KW-0547">Nucleotide-binding</keyword>
<keyword evidence="5" id="KW-1185">Reference proteome</keyword>
<sequence length="145" mass="15650">IKQLLVDGEQTTLQIWDTAGQERYRSIAQSYFRKAHGVLLLYDISSQSSFLSIRQWIEDIKVEGRIRQPPWGRAAALGKAVLSPTWCCGSSSKPAPAGPFVEQSLGPARPWGAPGTKRAEPHGPRGCSSQAACPSHELPLAPAGC</sequence>
<dbReference type="AlphaFoldDB" id="A0A8C3GHE0"/>
<dbReference type="Pfam" id="PF00071">
    <property type="entry name" value="Ras"/>
    <property type="match status" value="1"/>
</dbReference>
<protein>
    <submittedName>
        <fullName evidence="4">Uncharacterized protein</fullName>
    </submittedName>
</protein>
<evidence type="ECO:0000256" key="2">
    <source>
        <dbReference type="ARBA" id="ARBA00023134"/>
    </source>
</evidence>
<evidence type="ECO:0000313" key="5">
    <source>
        <dbReference type="Proteomes" id="UP000694556"/>
    </source>
</evidence>
<dbReference type="InterPro" id="IPR027417">
    <property type="entry name" value="P-loop_NTPase"/>
</dbReference>
<reference evidence="4" key="3">
    <citation type="submission" date="2025-09" db="UniProtKB">
        <authorList>
            <consortium name="Ensembl"/>
        </authorList>
    </citation>
    <scope>IDENTIFICATION</scope>
</reference>
<dbReference type="Ensembl" id="ENSCMMT00000010848.1">
    <property type="protein sequence ID" value="ENSCMMP00000009840.1"/>
    <property type="gene ID" value="ENSCMMG00000006245.1"/>
</dbReference>
<organism evidence="4 5">
    <name type="scientific">Cairina moschata</name>
    <name type="common">Muscovy duck</name>
    <dbReference type="NCBI Taxonomy" id="8855"/>
    <lineage>
        <taxon>Eukaryota</taxon>
        <taxon>Metazoa</taxon>
        <taxon>Chordata</taxon>
        <taxon>Craniata</taxon>
        <taxon>Vertebrata</taxon>
        <taxon>Euteleostomi</taxon>
        <taxon>Archelosauria</taxon>
        <taxon>Archosauria</taxon>
        <taxon>Dinosauria</taxon>
        <taxon>Saurischia</taxon>
        <taxon>Theropoda</taxon>
        <taxon>Coelurosauria</taxon>
        <taxon>Aves</taxon>
        <taxon>Neognathae</taxon>
        <taxon>Galloanserae</taxon>
        <taxon>Anseriformes</taxon>
        <taxon>Anatidae</taxon>
        <taxon>Anatinae</taxon>
        <taxon>Cairina</taxon>
    </lineage>
</organism>
<dbReference type="PROSITE" id="PS51419">
    <property type="entry name" value="RAB"/>
    <property type="match status" value="1"/>
</dbReference>
<proteinExistence type="predicted"/>
<reference evidence="4" key="2">
    <citation type="submission" date="2025-08" db="UniProtKB">
        <authorList>
            <consortium name="Ensembl"/>
        </authorList>
    </citation>
    <scope>IDENTIFICATION</scope>
</reference>
<dbReference type="SUPFAM" id="SSF52540">
    <property type="entry name" value="P-loop containing nucleoside triphosphate hydrolases"/>
    <property type="match status" value="1"/>
</dbReference>
<evidence type="ECO:0000313" key="4">
    <source>
        <dbReference type="Ensembl" id="ENSCMMP00000009840.1"/>
    </source>
</evidence>
<dbReference type="GO" id="GO:0003924">
    <property type="term" value="F:GTPase activity"/>
    <property type="evidence" value="ECO:0007669"/>
    <property type="project" value="InterPro"/>
</dbReference>
<keyword evidence="2" id="KW-0342">GTP-binding</keyword>
<dbReference type="Gene3D" id="3.40.50.300">
    <property type="entry name" value="P-loop containing nucleotide triphosphate hydrolases"/>
    <property type="match status" value="1"/>
</dbReference>
<dbReference type="Proteomes" id="UP000694556">
    <property type="component" value="Chromosome 11"/>
</dbReference>
<dbReference type="InterPro" id="IPR050227">
    <property type="entry name" value="Rab"/>
</dbReference>
<evidence type="ECO:0000256" key="1">
    <source>
        <dbReference type="ARBA" id="ARBA00022741"/>
    </source>
</evidence>
<name>A0A8C3GHE0_CAIMO</name>
<dbReference type="GO" id="GO:0005525">
    <property type="term" value="F:GTP binding"/>
    <property type="evidence" value="ECO:0007669"/>
    <property type="project" value="UniProtKB-KW"/>
</dbReference>
<dbReference type="InterPro" id="IPR001806">
    <property type="entry name" value="Small_GTPase"/>
</dbReference>